<evidence type="ECO:0000259" key="1">
    <source>
        <dbReference type="Pfam" id="PF13229"/>
    </source>
</evidence>
<dbReference type="InterPro" id="IPR039448">
    <property type="entry name" value="Beta_helix"/>
</dbReference>
<protein>
    <recommendedName>
        <fullName evidence="1">Right handed beta helix domain-containing protein</fullName>
    </recommendedName>
</protein>
<dbReference type="SMART" id="SM00710">
    <property type="entry name" value="PbH1"/>
    <property type="match status" value="5"/>
</dbReference>
<dbReference type="SUPFAM" id="SSF51126">
    <property type="entry name" value="Pectin lyase-like"/>
    <property type="match status" value="1"/>
</dbReference>
<comment type="caution">
    <text evidence="2">The sequence shown here is derived from an EMBL/GenBank/DDBJ whole genome shotgun (WGS) entry which is preliminary data.</text>
</comment>
<evidence type="ECO:0000313" key="2">
    <source>
        <dbReference type="EMBL" id="GLQ91150.1"/>
    </source>
</evidence>
<proteinExistence type="predicted"/>
<dbReference type="InterPro" id="IPR012334">
    <property type="entry name" value="Pectin_lyas_fold"/>
</dbReference>
<reference evidence="3" key="1">
    <citation type="journal article" date="2019" name="Int. J. Syst. Evol. Microbiol.">
        <title>The Global Catalogue of Microorganisms (GCM) 10K type strain sequencing project: providing services to taxonomists for standard genome sequencing and annotation.</title>
        <authorList>
            <consortium name="The Broad Institute Genomics Platform"/>
            <consortium name="The Broad Institute Genome Sequencing Center for Infectious Disease"/>
            <person name="Wu L."/>
            <person name="Ma J."/>
        </authorList>
    </citation>
    <scope>NUCLEOTIDE SEQUENCE [LARGE SCALE GENOMIC DNA]</scope>
    <source>
        <strain evidence="3">NBRC 111980</strain>
    </source>
</reference>
<name>A0ABQ5XHI2_9GAMM</name>
<dbReference type="Proteomes" id="UP001156670">
    <property type="component" value="Unassembled WGS sequence"/>
</dbReference>
<dbReference type="Pfam" id="PF13229">
    <property type="entry name" value="Beta_helix"/>
    <property type="match status" value="1"/>
</dbReference>
<dbReference type="InterPro" id="IPR011050">
    <property type="entry name" value="Pectin_lyase_fold/virulence"/>
</dbReference>
<accession>A0ABQ5XHI2</accession>
<dbReference type="InterPro" id="IPR006626">
    <property type="entry name" value="PbH1"/>
</dbReference>
<sequence length="158" mass="16847">MYVVNSTFTGSNGTAPQAGIDIEPMTQGTTQHIRLENTMLANNAGNGLEIHDYVSDLTVNKVTSENNKGYGVFANSPNGVAITNSTLTENYLFGVDIGGVTSNVQLVGNTINYNGAAWFVAHNVSVFTSGWVPRDITISSTATNVTQFNNIVSPLRTK</sequence>
<feature type="domain" description="Right handed beta helix" evidence="1">
    <location>
        <begin position="5"/>
        <end position="123"/>
    </location>
</feature>
<dbReference type="Gene3D" id="2.160.20.10">
    <property type="entry name" value="Single-stranded right-handed beta-helix, Pectin lyase-like"/>
    <property type="match status" value="1"/>
</dbReference>
<keyword evidence="3" id="KW-1185">Reference proteome</keyword>
<evidence type="ECO:0000313" key="3">
    <source>
        <dbReference type="Proteomes" id="UP001156670"/>
    </source>
</evidence>
<dbReference type="EMBL" id="BSOB01000002">
    <property type="protein sequence ID" value="GLQ91150.1"/>
    <property type="molecule type" value="Genomic_DNA"/>
</dbReference>
<gene>
    <name evidence="2" type="ORF">GCM10007901_01000</name>
</gene>
<organism evidence="2 3">
    <name type="scientific">Dyella acidisoli</name>
    <dbReference type="NCBI Taxonomy" id="1867834"/>
    <lineage>
        <taxon>Bacteria</taxon>
        <taxon>Pseudomonadati</taxon>
        <taxon>Pseudomonadota</taxon>
        <taxon>Gammaproteobacteria</taxon>
        <taxon>Lysobacterales</taxon>
        <taxon>Rhodanobacteraceae</taxon>
        <taxon>Dyella</taxon>
    </lineage>
</organism>